<name>A0ABQ9IHZ2_9NEOP</name>
<dbReference type="PANTHER" id="PTHR13055:SF12">
    <property type="entry name" value="LD40707P"/>
    <property type="match status" value="1"/>
</dbReference>
<gene>
    <name evidence="5" type="ORF">PR048_001621</name>
</gene>
<dbReference type="EMBL" id="JARBHB010000001">
    <property type="protein sequence ID" value="KAJ8896277.1"/>
    <property type="molecule type" value="Genomic_DNA"/>
</dbReference>
<protein>
    <submittedName>
        <fullName evidence="5">Uncharacterized protein</fullName>
    </submittedName>
</protein>
<accession>A0ABQ9IHZ2</accession>
<dbReference type="InterPro" id="IPR031152">
    <property type="entry name" value="PLXDC"/>
</dbReference>
<evidence type="ECO:0000256" key="1">
    <source>
        <dbReference type="ARBA" id="ARBA00004479"/>
    </source>
</evidence>
<keyword evidence="3" id="KW-0732">Signal</keyword>
<reference evidence="5 6" key="1">
    <citation type="submission" date="2023-02" db="EMBL/GenBank/DDBJ databases">
        <title>LHISI_Scaffold_Assembly.</title>
        <authorList>
            <person name="Stuart O.P."/>
            <person name="Cleave R."/>
            <person name="Magrath M.J.L."/>
            <person name="Mikheyev A.S."/>
        </authorList>
    </citation>
    <scope>NUCLEOTIDE SEQUENCE [LARGE SCALE GENOMIC DNA]</scope>
    <source>
        <strain evidence="5">Daus_M_001</strain>
        <tissue evidence="5">Leg muscle</tissue>
    </source>
</reference>
<comment type="subcellular location">
    <subcellularLocation>
        <location evidence="1">Membrane</location>
        <topology evidence="1">Single-pass type I membrane protein</topology>
    </subcellularLocation>
</comment>
<dbReference type="PANTHER" id="PTHR13055">
    <property type="entry name" value="TUMOR ENDOTHELIAL MARKER 7 RELATED"/>
    <property type="match status" value="1"/>
</dbReference>
<evidence type="ECO:0000313" key="5">
    <source>
        <dbReference type="EMBL" id="KAJ8896277.1"/>
    </source>
</evidence>
<organism evidence="5 6">
    <name type="scientific">Dryococelus australis</name>
    <dbReference type="NCBI Taxonomy" id="614101"/>
    <lineage>
        <taxon>Eukaryota</taxon>
        <taxon>Metazoa</taxon>
        <taxon>Ecdysozoa</taxon>
        <taxon>Arthropoda</taxon>
        <taxon>Hexapoda</taxon>
        <taxon>Insecta</taxon>
        <taxon>Pterygota</taxon>
        <taxon>Neoptera</taxon>
        <taxon>Polyneoptera</taxon>
        <taxon>Phasmatodea</taxon>
        <taxon>Verophasmatodea</taxon>
        <taxon>Anareolatae</taxon>
        <taxon>Phasmatidae</taxon>
        <taxon>Eurycanthinae</taxon>
        <taxon>Dryococelus</taxon>
    </lineage>
</organism>
<dbReference type="Proteomes" id="UP001159363">
    <property type="component" value="Chromosome 1"/>
</dbReference>
<comment type="caution">
    <text evidence="5">The sequence shown here is derived from an EMBL/GenBank/DDBJ whole genome shotgun (WGS) entry which is preliminary data.</text>
</comment>
<sequence>MSSPESWFRKLITVDVLRQSAHSISWHLHLCDQGQKTLSATFPVLILGLPPRTSFTVEWENVILRDEPHFGAFTFQVTLHVSGDVVFVYKNIPVIVENIRDVLHPVKVGLSDAYISDQVIF</sequence>
<keyword evidence="4" id="KW-0472">Membrane</keyword>
<keyword evidence="6" id="KW-1185">Reference proteome</keyword>
<proteinExistence type="predicted"/>
<evidence type="ECO:0000256" key="3">
    <source>
        <dbReference type="ARBA" id="ARBA00022729"/>
    </source>
</evidence>
<evidence type="ECO:0000256" key="4">
    <source>
        <dbReference type="ARBA" id="ARBA00022989"/>
    </source>
</evidence>
<keyword evidence="2" id="KW-0812">Transmembrane</keyword>
<keyword evidence="4" id="KW-1133">Transmembrane helix</keyword>
<evidence type="ECO:0000256" key="2">
    <source>
        <dbReference type="ARBA" id="ARBA00022692"/>
    </source>
</evidence>
<evidence type="ECO:0000313" key="6">
    <source>
        <dbReference type="Proteomes" id="UP001159363"/>
    </source>
</evidence>